<dbReference type="STRING" id="1128398.Curi_c01850"/>
<dbReference type="AlphaFoldDB" id="K0AWZ2"/>
<dbReference type="PANTHER" id="PTHR43663">
    <property type="entry name" value="CHROMATE TRANSPORT PROTEIN-RELATED"/>
    <property type="match status" value="1"/>
</dbReference>
<protein>
    <submittedName>
        <fullName evidence="8">Chromate transport protein ChrA</fullName>
    </submittedName>
</protein>
<feature type="transmembrane region" description="Helical" evidence="7">
    <location>
        <begin position="74"/>
        <end position="98"/>
    </location>
</feature>
<dbReference type="PATRIC" id="fig|1128398.3.peg.188"/>
<dbReference type="PANTHER" id="PTHR43663:SF2">
    <property type="entry name" value="CHROMATE TRANSPORT PROTEIN-RELATED"/>
    <property type="match status" value="1"/>
</dbReference>
<gene>
    <name evidence="8" type="primary">chrA1</name>
    <name evidence="8" type="ordered locus">Curi_c01850</name>
</gene>
<dbReference type="GO" id="GO:0015109">
    <property type="term" value="F:chromate transmembrane transporter activity"/>
    <property type="evidence" value="ECO:0007669"/>
    <property type="project" value="InterPro"/>
</dbReference>
<organism evidence="8 9">
    <name type="scientific">Gottschalkia acidurici (strain ATCC 7906 / DSM 604 / BCRC 14475 / CIP 104303 / KCTC 5404 / NCIMB 10678 / 9a)</name>
    <name type="common">Clostridium acidurici</name>
    <dbReference type="NCBI Taxonomy" id="1128398"/>
    <lineage>
        <taxon>Bacteria</taxon>
        <taxon>Bacillati</taxon>
        <taxon>Bacillota</taxon>
        <taxon>Tissierellia</taxon>
        <taxon>Tissierellales</taxon>
        <taxon>Gottschalkiaceae</taxon>
        <taxon>Gottschalkia</taxon>
    </lineage>
</organism>
<dbReference type="HOGENOM" id="CLU_018106_1_0_9"/>
<dbReference type="Pfam" id="PF02417">
    <property type="entry name" value="Chromate_transp"/>
    <property type="match status" value="1"/>
</dbReference>
<dbReference type="KEGG" id="cad:Curi_c01850"/>
<feature type="transmembrane region" description="Helical" evidence="7">
    <location>
        <begin position="45"/>
        <end position="68"/>
    </location>
</feature>
<keyword evidence="6 7" id="KW-0472">Membrane</keyword>
<evidence type="ECO:0000313" key="9">
    <source>
        <dbReference type="Proteomes" id="UP000006094"/>
    </source>
</evidence>
<dbReference type="OrthoDB" id="9788907at2"/>
<evidence type="ECO:0000256" key="3">
    <source>
        <dbReference type="ARBA" id="ARBA00022475"/>
    </source>
</evidence>
<dbReference type="GO" id="GO:0005886">
    <property type="term" value="C:plasma membrane"/>
    <property type="evidence" value="ECO:0007669"/>
    <property type="project" value="UniProtKB-SubCell"/>
</dbReference>
<keyword evidence="9" id="KW-1185">Reference proteome</keyword>
<dbReference type="EMBL" id="CP003326">
    <property type="protein sequence ID" value="AFS77265.1"/>
    <property type="molecule type" value="Genomic_DNA"/>
</dbReference>
<name>K0AWZ2_GOTA9</name>
<feature type="transmembrane region" description="Helical" evidence="7">
    <location>
        <begin position="110"/>
        <end position="129"/>
    </location>
</feature>
<sequence>MNLFKLFIAFFKIGFFTIGGGYAMLPLIQREVVDENGWLTTDEFLDAIAISQTSPGAVAINISIFIGYKLNGFLGAIVCTLGTVLPSLISILAIAMFFYKFKDIEVIKKIFLGIRPAVVAMIASAVYFLGKSLKLKKETTIMAIVSFIIIVFLDVNPVIVILIGGTFSAFYYKYKDAGEDKEGEGE</sequence>
<evidence type="ECO:0000256" key="5">
    <source>
        <dbReference type="ARBA" id="ARBA00022989"/>
    </source>
</evidence>
<proteinExistence type="inferred from homology"/>
<accession>K0AWZ2</accession>
<evidence type="ECO:0000256" key="6">
    <source>
        <dbReference type="ARBA" id="ARBA00023136"/>
    </source>
</evidence>
<dbReference type="InterPro" id="IPR003370">
    <property type="entry name" value="Chromate_transpt"/>
</dbReference>
<evidence type="ECO:0000256" key="2">
    <source>
        <dbReference type="ARBA" id="ARBA00005262"/>
    </source>
</evidence>
<dbReference type="eggNOG" id="COG2059">
    <property type="taxonomic scope" value="Bacteria"/>
</dbReference>
<evidence type="ECO:0000313" key="8">
    <source>
        <dbReference type="EMBL" id="AFS77265.1"/>
    </source>
</evidence>
<evidence type="ECO:0000256" key="4">
    <source>
        <dbReference type="ARBA" id="ARBA00022692"/>
    </source>
</evidence>
<keyword evidence="3" id="KW-1003">Cell membrane</keyword>
<evidence type="ECO:0000256" key="1">
    <source>
        <dbReference type="ARBA" id="ARBA00004651"/>
    </source>
</evidence>
<keyword evidence="4 7" id="KW-0812">Transmembrane</keyword>
<comment type="subcellular location">
    <subcellularLocation>
        <location evidence="1">Cell membrane</location>
        <topology evidence="1">Multi-pass membrane protein</topology>
    </subcellularLocation>
</comment>
<dbReference type="RefSeq" id="WP_014966402.1">
    <property type="nucleotide sequence ID" value="NC_018664.1"/>
</dbReference>
<dbReference type="InterPro" id="IPR052518">
    <property type="entry name" value="CHR_Transporter"/>
</dbReference>
<feature type="transmembrane region" description="Helical" evidence="7">
    <location>
        <begin position="6"/>
        <end position="25"/>
    </location>
</feature>
<reference evidence="8 9" key="1">
    <citation type="journal article" date="2012" name="PLoS ONE">
        <title>The purine-utilizing bacterium Clostridium acidurici 9a: a genome-guided metabolic reconsideration.</title>
        <authorList>
            <person name="Hartwich K."/>
            <person name="Poehlein A."/>
            <person name="Daniel R."/>
        </authorList>
    </citation>
    <scope>NUCLEOTIDE SEQUENCE [LARGE SCALE GENOMIC DNA]</scope>
    <source>
        <strain evidence="9">ATCC 7906 / DSM 604 / BCRC 14475 / CIP 104303 / KCTC 5404 / NCIMB 10678 / 9a</strain>
    </source>
</reference>
<dbReference type="Proteomes" id="UP000006094">
    <property type="component" value="Chromosome"/>
</dbReference>
<keyword evidence="5 7" id="KW-1133">Transmembrane helix</keyword>
<evidence type="ECO:0000256" key="7">
    <source>
        <dbReference type="SAM" id="Phobius"/>
    </source>
</evidence>
<feature type="transmembrane region" description="Helical" evidence="7">
    <location>
        <begin position="141"/>
        <end position="172"/>
    </location>
</feature>
<comment type="similarity">
    <text evidence="2">Belongs to the chromate ion transporter (CHR) (TC 2.A.51) family.</text>
</comment>